<dbReference type="PANTHER" id="PTHR43867:SF2">
    <property type="entry name" value="CELLULOSE SYNTHASE CATALYTIC SUBUNIT A [UDP-FORMING]"/>
    <property type="match status" value="1"/>
</dbReference>
<sequence>MAARAITYPHRTWILDDGSREEMRDLAQRLDIGWITRSADWAGHARHAKAGNLNNALLATEGEFLLILDADQVPSPDILDRTLGYFDDEKMALVQTPQWFENVPDHDPLGSQAPLFYGPIQQSKDGWNSAFFCGSNAVIRREALMLLGVSRYVGEVEVGVHRALRTARTVVRSALRGLDEDDAVVRDALEAIEYEVGKARRRLGRGEALFDVTYRFQERVAVIRRRLVSADLVALQADLAVIAELEGIAADPDLDLATVDEDALRRMSQRDFSPLGAVDTVEALVRAVDVDRGDEAQAIMPMATISVTEDMATCMRLHGLGWHTAYHDEVLAVGLAPEDLQTMLTQRLRWAQGTIQVMLRENPLTQRGLNLAQRLMYFGTMWSYLAGFAALVYIGAPVLYLAFGVLPVQAFSADFFWRLIPFLVFNQLLFTVVANGRPTWRGQQYSLALFPVWIRSVTSAVGNVWLGRSLDFAVTPKTKQAQESLPWHLVKPQLWAMAILLGGAVVGVVRLAVGQAEPLATGINLFWVAFDLLIFSVIISAVRYRGFDPAVHGLPTPPRGSCDAPDRAEQVARIVHQHTDQTQGAS</sequence>
<dbReference type="EC" id="2.4.1.12" evidence="10"/>
<comment type="subcellular location">
    <subcellularLocation>
        <location evidence="2">Endomembrane system</location>
    </subcellularLocation>
    <subcellularLocation>
        <location evidence="1">Membrane</location>
        <topology evidence="1">Multi-pass membrane protein</topology>
    </subcellularLocation>
</comment>
<feature type="transmembrane region" description="Helical" evidence="8">
    <location>
        <begin position="415"/>
        <end position="433"/>
    </location>
</feature>
<feature type="transmembrane region" description="Helical" evidence="8">
    <location>
        <begin position="445"/>
        <end position="466"/>
    </location>
</feature>
<evidence type="ECO:0000256" key="1">
    <source>
        <dbReference type="ARBA" id="ARBA00004141"/>
    </source>
</evidence>
<gene>
    <name evidence="10" type="primary">bcsA</name>
    <name evidence="10" type="ORF">ENKNEFLB_02545</name>
</gene>
<dbReference type="Proteomes" id="UP000679307">
    <property type="component" value="Chromosome"/>
</dbReference>
<feature type="domain" description="Glycosyltransferase 2-like" evidence="9">
    <location>
        <begin position="11"/>
        <end position="144"/>
    </location>
</feature>
<evidence type="ECO:0000259" key="9">
    <source>
        <dbReference type="Pfam" id="PF00535"/>
    </source>
</evidence>
<evidence type="ECO:0000256" key="8">
    <source>
        <dbReference type="SAM" id="Phobius"/>
    </source>
</evidence>
<evidence type="ECO:0000256" key="5">
    <source>
        <dbReference type="ARBA" id="ARBA00022692"/>
    </source>
</evidence>
<organism evidence="10 11">
    <name type="scientific">Nocardioides aquaticus</name>
    <dbReference type="NCBI Taxonomy" id="160826"/>
    <lineage>
        <taxon>Bacteria</taxon>
        <taxon>Bacillati</taxon>
        <taxon>Actinomycetota</taxon>
        <taxon>Actinomycetes</taxon>
        <taxon>Propionibacteriales</taxon>
        <taxon>Nocardioidaceae</taxon>
        <taxon>Nocardioides</taxon>
    </lineage>
</organism>
<evidence type="ECO:0000256" key="4">
    <source>
        <dbReference type="ARBA" id="ARBA00022679"/>
    </source>
</evidence>
<evidence type="ECO:0000313" key="11">
    <source>
        <dbReference type="Proteomes" id="UP000679307"/>
    </source>
</evidence>
<keyword evidence="4 10" id="KW-0808">Transferase</keyword>
<keyword evidence="11" id="KW-1185">Reference proteome</keyword>
<evidence type="ECO:0000256" key="3">
    <source>
        <dbReference type="ARBA" id="ARBA00022676"/>
    </source>
</evidence>
<feature type="transmembrane region" description="Helical" evidence="8">
    <location>
        <begin position="494"/>
        <end position="513"/>
    </location>
</feature>
<dbReference type="RefSeq" id="WP_246535515.1">
    <property type="nucleotide sequence ID" value="NZ_CP075371.1"/>
</dbReference>
<dbReference type="GO" id="GO:0016760">
    <property type="term" value="F:cellulose synthase (UDP-forming) activity"/>
    <property type="evidence" value="ECO:0007669"/>
    <property type="project" value="UniProtKB-EC"/>
</dbReference>
<keyword evidence="3 10" id="KW-0328">Glycosyltransferase</keyword>
<dbReference type="InterPro" id="IPR001173">
    <property type="entry name" value="Glyco_trans_2-like"/>
</dbReference>
<name>A0ABX8EI09_9ACTN</name>
<dbReference type="PANTHER" id="PTHR43867">
    <property type="entry name" value="CELLULOSE SYNTHASE CATALYTIC SUBUNIT A [UDP-FORMING]"/>
    <property type="match status" value="1"/>
</dbReference>
<accession>A0ABX8EI09</accession>
<dbReference type="InterPro" id="IPR050321">
    <property type="entry name" value="Glycosyltr_2/OpgH_subfam"/>
</dbReference>
<keyword evidence="6 8" id="KW-1133">Transmembrane helix</keyword>
<evidence type="ECO:0000256" key="7">
    <source>
        <dbReference type="ARBA" id="ARBA00023136"/>
    </source>
</evidence>
<protein>
    <submittedName>
        <fullName evidence="10">Cellulose synthase catalytic subunit [UDP-forming]</fullName>
        <ecNumber evidence="10">2.4.1.12</ecNumber>
    </submittedName>
</protein>
<dbReference type="EMBL" id="CP075371">
    <property type="protein sequence ID" value="QVT80154.1"/>
    <property type="molecule type" value="Genomic_DNA"/>
</dbReference>
<evidence type="ECO:0000313" key="10">
    <source>
        <dbReference type="EMBL" id="QVT80154.1"/>
    </source>
</evidence>
<evidence type="ECO:0000256" key="2">
    <source>
        <dbReference type="ARBA" id="ARBA00004308"/>
    </source>
</evidence>
<reference evidence="10 11" key="1">
    <citation type="submission" date="2021-05" db="EMBL/GenBank/DDBJ databases">
        <title>Complete genome of Nocardioides aquaticus KCTC 9944T isolated from meromictic and hypersaline Ekho Lake, Antarctica.</title>
        <authorList>
            <person name="Hwang K."/>
            <person name="Kim K.M."/>
            <person name="Choe H."/>
        </authorList>
    </citation>
    <scope>NUCLEOTIDE SEQUENCE [LARGE SCALE GENOMIC DNA]</scope>
    <source>
        <strain evidence="10 11">KCTC 9944</strain>
    </source>
</reference>
<dbReference type="Pfam" id="PF00535">
    <property type="entry name" value="Glycos_transf_2"/>
    <property type="match status" value="1"/>
</dbReference>
<keyword evidence="7 8" id="KW-0472">Membrane</keyword>
<feature type="transmembrane region" description="Helical" evidence="8">
    <location>
        <begin position="525"/>
        <end position="544"/>
    </location>
</feature>
<feature type="transmembrane region" description="Helical" evidence="8">
    <location>
        <begin position="382"/>
        <end position="403"/>
    </location>
</feature>
<proteinExistence type="predicted"/>
<dbReference type="InterPro" id="IPR005150">
    <property type="entry name" value="Cellulose_synth"/>
</dbReference>
<dbReference type="Pfam" id="PF03552">
    <property type="entry name" value="Cellulose_synt"/>
    <property type="match status" value="1"/>
</dbReference>
<keyword evidence="5 8" id="KW-0812">Transmembrane</keyword>
<evidence type="ECO:0000256" key="6">
    <source>
        <dbReference type="ARBA" id="ARBA00022989"/>
    </source>
</evidence>